<reference evidence="1 2" key="1">
    <citation type="submission" date="2018-04" db="EMBL/GenBank/DDBJ databases">
        <title>Draft genome sequence of Pseudomonas syringae pv. actinidiae biovar 3 strains isolated from kiwifruit in Kagawa prefecture.</title>
        <authorList>
            <person name="Tabuchi M."/>
            <person name="Saito M."/>
            <person name="Fujiwara S."/>
            <person name="Sasa N."/>
            <person name="Akimitsu K."/>
            <person name="Gomi K."/>
            <person name="Konishi-Sugita S."/>
            <person name="Hamano K."/>
            <person name="Kataoka I."/>
        </authorList>
    </citation>
    <scope>NUCLEOTIDE SEQUENCE [LARGE SCALE GENOMIC DNA]</scope>
    <source>
        <strain evidence="1 2">MAFF212211</strain>
    </source>
</reference>
<comment type="caution">
    <text evidence="1">The sequence shown here is derived from an EMBL/GenBank/DDBJ whole genome shotgun (WGS) entry which is preliminary data.</text>
</comment>
<accession>A0AAN4TKS2</accession>
<evidence type="ECO:0000313" key="1">
    <source>
        <dbReference type="EMBL" id="GBH16951.1"/>
    </source>
</evidence>
<organism evidence="1 2">
    <name type="scientific">Pseudomonas syringae pv. actinidiae</name>
    <dbReference type="NCBI Taxonomy" id="103796"/>
    <lineage>
        <taxon>Bacteria</taxon>
        <taxon>Pseudomonadati</taxon>
        <taxon>Pseudomonadota</taxon>
        <taxon>Gammaproteobacteria</taxon>
        <taxon>Pseudomonadales</taxon>
        <taxon>Pseudomonadaceae</taxon>
        <taxon>Pseudomonas</taxon>
        <taxon>Pseudomonas syringae</taxon>
    </lineage>
</organism>
<name>A0AAN4TKS2_PSESF</name>
<evidence type="ECO:0000313" key="2">
    <source>
        <dbReference type="Proteomes" id="UP000248291"/>
    </source>
</evidence>
<gene>
    <name evidence="1" type="ORF">KPSA3_02909</name>
</gene>
<dbReference type="AlphaFoldDB" id="A0AAN4TKS2"/>
<dbReference type="EMBL" id="BGKA01000094">
    <property type="protein sequence ID" value="GBH16951.1"/>
    <property type="molecule type" value="Genomic_DNA"/>
</dbReference>
<sequence>MFLEKLSLTRCPEVCINQFDIVGQGMGGDERFDALIVRSQRQLGKQIVDGSCGRFHVISSTRGIPVFISPLWE</sequence>
<dbReference type="Proteomes" id="UP000248291">
    <property type="component" value="Unassembled WGS sequence"/>
</dbReference>
<protein>
    <submittedName>
        <fullName evidence="1">6-phosphofructokinase</fullName>
    </submittedName>
</protein>
<proteinExistence type="predicted"/>